<reference evidence="1 2" key="1">
    <citation type="submission" date="2016-10" db="EMBL/GenBank/DDBJ databases">
        <authorList>
            <person name="de Groot N.N."/>
        </authorList>
    </citation>
    <scope>NUCLEOTIDE SEQUENCE [LARGE SCALE GENOMIC DNA]</scope>
    <source>
        <strain evidence="1 2">DSM 527</strain>
    </source>
</reference>
<proteinExistence type="predicted"/>
<gene>
    <name evidence="1" type="ORF">SAMN04488121_103836</name>
</gene>
<organism evidence="1 2">
    <name type="scientific">Chitinophaga filiformis</name>
    <name type="common">Myxococcus filiformis</name>
    <name type="synonym">Flexibacter filiformis</name>
    <dbReference type="NCBI Taxonomy" id="104663"/>
    <lineage>
        <taxon>Bacteria</taxon>
        <taxon>Pseudomonadati</taxon>
        <taxon>Bacteroidota</taxon>
        <taxon>Chitinophagia</taxon>
        <taxon>Chitinophagales</taxon>
        <taxon>Chitinophagaceae</taxon>
        <taxon>Chitinophaga</taxon>
    </lineage>
</organism>
<name>A0A1G7SDW0_CHIFI</name>
<dbReference type="Proteomes" id="UP000199045">
    <property type="component" value="Unassembled WGS sequence"/>
</dbReference>
<protein>
    <submittedName>
        <fullName evidence="1">Uncharacterized protein</fullName>
    </submittedName>
</protein>
<evidence type="ECO:0000313" key="1">
    <source>
        <dbReference type="EMBL" id="SDG21218.1"/>
    </source>
</evidence>
<dbReference type="AlphaFoldDB" id="A0A1G7SDW0"/>
<evidence type="ECO:0000313" key="2">
    <source>
        <dbReference type="Proteomes" id="UP000199045"/>
    </source>
</evidence>
<dbReference type="EMBL" id="FNBN01000003">
    <property type="protein sequence ID" value="SDG21218.1"/>
    <property type="molecule type" value="Genomic_DNA"/>
</dbReference>
<dbReference type="RefSeq" id="WP_089833682.1">
    <property type="nucleotide sequence ID" value="NZ_FNBN01000003.1"/>
</dbReference>
<sequence>MNIQDLKDIFDLAIYNRFRMGKEIAAELNPTANHLRRWIVIYQPEGRSLNINIPEHVYYIRDFELEKEKMSEFIGDEDLIMCNERQYYLNSEEELINLLLDLRVNPKQLTYPWRCDYPF</sequence>
<accession>A0A1G7SDW0</accession>
<dbReference type="OrthoDB" id="2991017at2"/>